<organism evidence="10 11">
    <name type="scientific">Marinobacterium iners DSM 11526</name>
    <dbReference type="NCBI Taxonomy" id="1122198"/>
    <lineage>
        <taxon>Bacteria</taxon>
        <taxon>Pseudomonadati</taxon>
        <taxon>Pseudomonadota</taxon>
        <taxon>Gammaproteobacteria</taxon>
        <taxon>Oceanospirillales</taxon>
        <taxon>Oceanospirillaceae</taxon>
        <taxon>Marinobacterium</taxon>
    </lineage>
</organism>
<dbReference type="Pfam" id="PF01926">
    <property type="entry name" value="MMR_HSR1"/>
    <property type="match status" value="1"/>
</dbReference>
<dbReference type="Gene3D" id="1.10.150.300">
    <property type="entry name" value="TGS-like domain"/>
    <property type="match status" value="1"/>
</dbReference>
<evidence type="ECO:0000313" key="11">
    <source>
        <dbReference type="Proteomes" id="UP000242469"/>
    </source>
</evidence>
<dbReference type="InterPro" id="IPR013029">
    <property type="entry name" value="YchF_C"/>
</dbReference>
<dbReference type="OrthoDB" id="9810373at2"/>
<dbReference type="STRING" id="1122198.SAMN02745729_1132"/>
<keyword evidence="7" id="KW-0175">Coiled coil</keyword>
<name>A0A1H4FV71_9GAMM</name>
<dbReference type="SUPFAM" id="SSF52540">
    <property type="entry name" value="P-loop containing nucleoside triphosphate hydrolases"/>
    <property type="match status" value="1"/>
</dbReference>
<comment type="function">
    <text evidence="6">ATPase that binds to both the 70S ribosome and the 50S ribosomal subunit in a nucleotide-independent manner.</text>
</comment>
<evidence type="ECO:0000256" key="1">
    <source>
        <dbReference type="ARBA" id="ARBA00001946"/>
    </source>
</evidence>
<dbReference type="InterPro" id="IPR031167">
    <property type="entry name" value="G_OBG"/>
</dbReference>
<dbReference type="HAMAP" id="MF_00944">
    <property type="entry name" value="YchF_OLA1_ATPase"/>
    <property type="match status" value="1"/>
</dbReference>
<dbReference type="GO" id="GO:0005525">
    <property type="term" value="F:GTP binding"/>
    <property type="evidence" value="ECO:0007669"/>
    <property type="project" value="InterPro"/>
</dbReference>
<evidence type="ECO:0000256" key="2">
    <source>
        <dbReference type="ARBA" id="ARBA00022723"/>
    </source>
</evidence>
<dbReference type="PROSITE" id="PS51880">
    <property type="entry name" value="TGS"/>
    <property type="match status" value="1"/>
</dbReference>
<sequence length="363" mass="39847">MGFKCGIVGLPNVGKSTLFNALTKAGIDAENFPFCTIEPNAGVVPMPDPRLNALAEIVKPERVLPTTMEFVDIAGLVAGASKGEGLGNKFLANIRETDAIAHVVRCFEDDNVIHVSNRIHPLEDIETINMELALSDLDSCEKQLLRVQRNAKGGDKDAIAAKALLEKMIPHLAEGLPVRGLELSDDERKLARSFHLLTTKPTMYIANVSEDGFENNPYLDQVKELAASEGAEVVAICNKLESEIAELEDEEKIEFLQEMGMDEPGLDRVIRAGYSLLGLQTYFTAGVKEVRAWTVKIGATAPQAAGVIHTDFEKGFIRAEVISYDDFIAYKGEQGAKDAGRWRLEGKEYIVKDGDVVHFRFNV</sequence>
<evidence type="ECO:0000256" key="3">
    <source>
        <dbReference type="ARBA" id="ARBA00022741"/>
    </source>
</evidence>
<evidence type="ECO:0000256" key="4">
    <source>
        <dbReference type="ARBA" id="ARBA00022840"/>
    </source>
</evidence>
<feature type="binding site" evidence="6">
    <location>
        <begin position="12"/>
        <end position="17"/>
    </location>
    <ligand>
        <name>ATP</name>
        <dbReference type="ChEBI" id="CHEBI:30616"/>
    </ligand>
</feature>
<dbReference type="PROSITE" id="PS51710">
    <property type="entry name" value="G_OBG"/>
    <property type="match status" value="1"/>
</dbReference>
<dbReference type="Gene3D" id="3.40.50.300">
    <property type="entry name" value="P-loop containing nucleotide triphosphate hydrolases"/>
    <property type="match status" value="1"/>
</dbReference>
<dbReference type="GO" id="GO:0005737">
    <property type="term" value="C:cytoplasm"/>
    <property type="evidence" value="ECO:0007669"/>
    <property type="project" value="TreeGrafter"/>
</dbReference>
<comment type="similarity">
    <text evidence="6">Belongs to the TRAFAC class OBG-HflX-like GTPase superfamily. OBG GTPase family. YchF/OLA1 subfamily.</text>
</comment>
<dbReference type="InterPro" id="IPR006073">
    <property type="entry name" value="GTP-bd"/>
</dbReference>
<dbReference type="PANTHER" id="PTHR23305:SF18">
    <property type="entry name" value="OBG-TYPE G DOMAIN-CONTAINING PROTEIN"/>
    <property type="match status" value="1"/>
</dbReference>
<protein>
    <recommendedName>
        <fullName evidence="6">Ribosome-binding ATPase YchF</fullName>
    </recommendedName>
</protein>
<keyword evidence="5" id="KW-0460">Magnesium</keyword>
<dbReference type="InterPro" id="IPR012676">
    <property type="entry name" value="TGS-like"/>
</dbReference>
<keyword evidence="4 6" id="KW-0067">ATP-binding</keyword>
<dbReference type="InterPro" id="IPR004396">
    <property type="entry name" value="ATPase_YchF/OLA1"/>
</dbReference>
<dbReference type="PRINTS" id="PR00326">
    <property type="entry name" value="GTP1OBG"/>
</dbReference>
<evidence type="ECO:0000313" key="10">
    <source>
        <dbReference type="EMBL" id="SEB01239.1"/>
    </source>
</evidence>
<dbReference type="EMBL" id="FNRJ01000013">
    <property type="protein sequence ID" value="SEB01239.1"/>
    <property type="molecule type" value="Genomic_DNA"/>
</dbReference>
<dbReference type="GO" id="GO:0016887">
    <property type="term" value="F:ATP hydrolysis activity"/>
    <property type="evidence" value="ECO:0007669"/>
    <property type="project" value="UniProtKB-UniRule"/>
</dbReference>
<dbReference type="FunFam" id="1.10.150.300:FF:000004">
    <property type="entry name" value="Ribosome-binding ATPase YchF"/>
    <property type="match status" value="1"/>
</dbReference>
<dbReference type="Gene3D" id="3.10.20.30">
    <property type="match status" value="1"/>
</dbReference>
<dbReference type="InterPro" id="IPR041706">
    <property type="entry name" value="YchF_N"/>
</dbReference>
<dbReference type="InterPro" id="IPR012675">
    <property type="entry name" value="Beta-grasp_dom_sf"/>
</dbReference>
<feature type="domain" description="TGS" evidence="9">
    <location>
        <begin position="278"/>
        <end position="361"/>
    </location>
</feature>
<dbReference type="Proteomes" id="UP000242469">
    <property type="component" value="Unassembled WGS sequence"/>
</dbReference>
<evidence type="ECO:0000256" key="7">
    <source>
        <dbReference type="SAM" id="Coils"/>
    </source>
</evidence>
<dbReference type="InterPro" id="IPR023192">
    <property type="entry name" value="TGS-like_dom_sf"/>
</dbReference>
<dbReference type="GO" id="GO:0005524">
    <property type="term" value="F:ATP binding"/>
    <property type="evidence" value="ECO:0007669"/>
    <property type="project" value="UniProtKB-UniRule"/>
</dbReference>
<accession>A0A1H4FV71</accession>
<reference evidence="11" key="1">
    <citation type="submission" date="2016-10" db="EMBL/GenBank/DDBJ databases">
        <authorList>
            <person name="Varghese N."/>
            <person name="Submissions S."/>
        </authorList>
    </citation>
    <scope>NUCLEOTIDE SEQUENCE [LARGE SCALE GENOMIC DNA]</scope>
    <source>
        <strain evidence="11">DSM 11526</strain>
    </source>
</reference>
<evidence type="ECO:0000256" key="6">
    <source>
        <dbReference type="HAMAP-Rule" id="MF_00944"/>
    </source>
</evidence>
<dbReference type="Pfam" id="PF06071">
    <property type="entry name" value="YchF-GTPase_C"/>
    <property type="match status" value="1"/>
</dbReference>
<dbReference type="CDD" id="cd01900">
    <property type="entry name" value="YchF"/>
    <property type="match status" value="1"/>
</dbReference>
<dbReference type="GO" id="GO:0043023">
    <property type="term" value="F:ribosomal large subunit binding"/>
    <property type="evidence" value="ECO:0007669"/>
    <property type="project" value="UniProtKB-UniRule"/>
</dbReference>
<dbReference type="FunFam" id="3.10.20.30:FF:000001">
    <property type="entry name" value="Ribosome-binding ATPase YchF"/>
    <property type="match status" value="1"/>
</dbReference>
<keyword evidence="3 6" id="KW-0547">Nucleotide-binding</keyword>
<dbReference type="InterPro" id="IPR004095">
    <property type="entry name" value="TGS"/>
</dbReference>
<dbReference type="NCBIfam" id="TIGR00092">
    <property type="entry name" value="redox-regulated ATPase YchF"/>
    <property type="match status" value="1"/>
</dbReference>
<dbReference type="RefSeq" id="WP_091827252.1">
    <property type="nucleotide sequence ID" value="NZ_FNRJ01000013.1"/>
</dbReference>
<keyword evidence="11" id="KW-1185">Reference proteome</keyword>
<dbReference type="AlphaFoldDB" id="A0A1H4FV71"/>
<dbReference type="CDD" id="cd04867">
    <property type="entry name" value="TGS_YchF_OLA1"/>
    <property type="match status" value="1"/>
</dbReference>
<evidence type="ECO:0000259" key="8">
    <source>
        <dbReference type="PROSITE" id="PS51710"/>
    </source>
</evidence>
<gene>
    <name evidence="6" type="primary">ychF</name>
    <name evidence="10" type="ORF">SAMN02745729_1132</name>
</gene>
<dbReference type="PIRSF" id="PIRSF006641">
    <property type="entry name" value="CHP00092"/>
    <property type="match status" value="1"/>
</dbReference>
<evidence type="ECO:0000259" key="9">
    <source>
        <dbReference type="PROSITE" id="PS51880"/>
    </source>
</evidence>
<feature type="coiled-coil region" evidence="7">
    <location>
        <begin position="230"/>
        <end position="257"/>
    </location>
</feature>
<evidence type="ECO:0000256" key="5">
    <source>
        <dbReference type="ARBA" id="ARBA00022842"/>
    </source>
</evidence>
<keyword evidence="2" id="KW-0479">Metal-binding</keyword>
<dbReference type="GO" id="GO:0046872">
    <property type="term" value="F:metal ion binding"/>
    <property type="evidence" value="ECO:0007669"/>
    <property type="project" value="UniProtKB-KW"/>
</dbReference>
<comment type="cofactor">
    <cofactor evidence="1">
        <name>Mg(2+)</name>
        <dbReference type="ChEBI" id="CHEBI:18420"/>
    </cofactor>
</comment>
<dbReference type="InterPro" id="IPR027417">
    <property type="entry name" value="P-loop_NTPase"/>
</dbReference>
<dbReference type="PANTHER" id="PTHR23305">
    <property type="entry name" value="OBG GTPASE FAMILY"/>
    <property type="match status" value="1"/>
</dbReference>
<feature type="domain" description="OBG-type G" evidence="8">
    <location>
        <begin position="3"/>
        <end position="256"/>
    </location>
</feature>
<dbReference type="SUPFAM" id="SSF81271">
    <property type="entry name" value="TGS-like"/>
    <property type="match status" value="1"/>
</dbReference>
<proteinExistence type="inferred from homology"/>